<evidence type="ECO:0000256" key="4">
    <source>
        <dbReference type="ARBA" id="ARBA00022729"/>
    </source>
</evidence>
<name>A0A7W5Z2V2_9HYPH</name>
<comment type="caution">
    <text evidence="9">The sequence shown here is derived from an EMBL/GenBank/DDBJ whole genome shotgun (WGS) entry which is preliminary data.</text>
</comment>
<dbReference type="GO" id="GO:0042597">
    <property type="term" value="C:periplasmic space"/>
    <property type="evidence" value="ECO:0007669"/>
    <property type="project" value="UniProtKB-SubCell"/>
</dbReference>
<organism evidence="9 10">
    <name type="scientific">Pseudochelatococcus contaminans</name>
    <dbReference type="NCBI Taxonomy" id="1538103"/>
    <lineage>
        <taxon>Bacteria</taxon>
        <taxon>Pseudomonadati</taxon>
        <taxon>Pseudomonadota</taxon>
        <taxon>Alphaproteobacteria</taxon>
        <taxon>Hyphomicrobiales</taxon>
        <taxon>Chelatococcaceae</taxon>
        <taxon>Pseudochelatococcus</taxon>
    </lineage>
</organism>
<dbReference type="EMBL" id="JACICC010000002">
    <property type="protein sequence ID" value="MBB3808979.1"/>
    <property type="molecule type" value="Genomic_DNA"/>
</dbReference>
<accession>A0A7W5Z2V2</accession>
<comment type="subcellular location">
    <subcellularLocation>
        <location evidence="1">Periplasm</location>
    </subcellularLocation>
</comment>
<evidence type="ECO:0000256" key="3">
    <source>
        <dbReference type="ARBA" id="ARBA00022679"/>
    </source>
</evidence>
<comment type="pathway">
    <text evidence="2">Glycan biosynthesis; alginate biosynthesis.</text>
</comment>
<dbReference type="UniPathway" id="UPA00286"/>
<keyword evidence="4" id="KW-0732">Signal</keyword>
<proteinExistence type="predicted"/>
<keyword evidence="3" id="KW-0808">Transferase</keyword>
<feature type="region of interest" description="Disordered" evidence="7">
    <location>
        <begin position="7"/>
        <end position="31"/>
    </location>
</feature>
<feature type="compositionally biased region" description="Basic and acidic residues" evidence="7">
    <location>
        <begin position="12"/>
        <end position="24"/>
    </location>
</feature>
<evidence type="ECO:0000256" key="5">
    <source>
        <dbReference type="ARBA" id="ARBA00022764"/>
    </source>
</evidence>
<dbReference type="GO" id="GO:0042121">
    <property type="term" value="P:alginic acid biosynthetic process"/>
    <property type="evidence" value="ECO:0007669"/>
    <property type="project" value="UniProtKB-UniPathway"/>
</dbReference>
<evidence type="ECO:0000259" key="8">
    <source>
        <dbReference type="Pfam" id="PF16822"/>
    </source>
</evidence>
<reference evidence="9 10" key="1">
    <citation type="submission" date="2020-08" db="EMBL/GenBank/DDBJ databases">
        <title>Genomic Encyclopedia of Type Strains, Phase IV (KMG-IV): sequencing the most valuable type-strain genomes for metagenomic binning, comparative biology and taxonomic classification.</title>
        <authorList>
            <person name="Goeker M."/>
        </authorList>
    </citation>
    <scope>NUCLEOTIDE SEQUENCE [LARGE SCALE GENOMIC DNA]</scope>
    <source>
        <strain evidence="9 10">DSM 28760</strain>
    </source>
</reference>
<keyword evidence="6" id="KW-0016">Alginate biosynthesis</keyword>
<evidence type="ECO:0000313" key="10">
    <source>
        <dbReference type="Proteomes" id="UP000537592"/>
    </source>
</evidence>
<evidence type="ECO:0000256" key="6">
    <source>
        <dbReference type="ARBA" id="ARBA00022841"/>
    </source>
</evidence>
<sequence>MNAIIFAPNTEAGEKLTDENRDRSTMPPLPGTASEWVSFPRRFETFVNDNFGLRDALIRTSSILSTTMLGRLPTDQVIAGTGGWLFFTGDRSLELFQRTFSFAPATLDQWSAQLAERKRALEARGIPYIFTLAPDKHTVYGEFMPRHLRRSNAPSQHDQLMTVALRQNLSVVDLRQDLLRAKKNDILYLRDDTHWNDRGGVVAYNTLMSYLDLHPIAVDNDAFALRNRKESDLARMALMSRVENAPALRREALPCHDTIKENVPDHFVMGMVTRTHCESRKGKLLFLHDSFGIALLPLLAASFGEVIAIGTYPSTEVFLATVEAEQPDFVIEERVERYLQYPPASVGKGFP</sequence>
<gene>
    <name evidence="9" type="ORF">FHS81_001049</name>
</gene>
<keyword evidence="10" id="KW-1185">Reference proteome</keyword>
<dbReference type="Proteomes" id="UP000537592">
    <property type="component" value="Unassembled WGS sequence"/>
</dbReference>
<protein>
    <recommendedName>
        <fullName evidence="8">AlgX/AlgJ SGNH hydrolase-like domain-containing protein</fullName>
    </recommendedName>
</protein>
<evidence type="ECO:0000256" key="2">
    <source>
        <dbReference type="ARBA" id="ARBA00005182"/>
    </source>
</evidence>
<dbReference type="SUPFAM" id="SSF52266">
    <property type="entry name" value="SGNH hydrolase"/>
    <property type="match status" value="1"/>
</dbReference>
<dbReference type="AlphaFoldDB" id="A0A7W5Z2V2"/>
<dbReference type="GO" id="GO:0016740">
    <property type="term" value="F:transferase activity"/>
    <property type="evidence" value="ECO:0007669"/>
    <property type="project" value="UniProtKB-KW"/>
</dbReference>
<feature type="domain" description="AlgX/AlgJ SGNH hydrolase-like" evidence="8">
    <location>
        <begin position="77"/>
        <end position="258"/>
    </location>
</feature>
<dbReference type="Pfam" id="PF16822">
    <property type="entry name" value="ALGX"/>
    <property type="match status" value="1"/>
</dbReference>
<evidence type="ECO:0000313" key="9">
    <source>
        <dbReference type="EMBL" id="MBB3808979.1"/>
    </source>
</evidence>
<keyword evidence="5" id="KW-0574">Periplasm</keyword>
<evidence type="ECO:0000256" key="1">
    <source>
        <dbReference type="ARBA" id="ARBA00004418"/>
    </source>
</evidence>
<dbReference type="InterPro" id="IPR031811">
    <property type="entry name" value="ALGX/ALGJ_SGNH-like"/>
</dbReference>
<evidence type="ECO:0000256" key="7">
    <source>
        <dbReference type="SAM" id="MobiDB-lite"/>
    </source>
</evidence>